<dbReference type="EMBL" id="BAAAHQ010000017">
    <property type="protein sequence ID" value="GAA0931599.1"/>
    <property type="molecule type" value="Genomic_DNA"/>
</dbReference>
<dbReference type="Proteomes" id="UP001501578">
    <property type="component" value="Unassembled WGS sequence"/>
</dbReference>
<organism evidence="1 2">
    <name type="scientific">Nonomuraea longicatena</name>
    <dbReference type="NCBI Taxonomy" id="83682"/>
    <lineage>
        <taxon>Bacteria</taxon>
        <taxon>Bacillati</taxon>
        <taxon>Actinomycetota</taxon>
        <taxon>Actinomycetes</taxon>
        <taxon>Streptosporangiales</taxon>
        <taxon>Streptosporangiaceae</taxon>
        <taxon>Nonomuraea</taxon>
    </lineage>
</organism>
<comment type="caution">
    <text evidence="1">The sequence shown here is derived from an EMBL/GenBank/DDBJ whole genome shotgun (WGS) entry which is preliminary data.</text>
</comment>
<keyword evidence="2" id="KW-1185">Reference proteome</keyword>
<evidence type="ECO:0000313" key="2">
    <source>
        <dbReference type="Proteomes" id="UP001501578"/>
    </source>
</evidence>
<accession>A0ABP4A4P5</accession>
<name>A0ABP4A4P5_9ACTN</name>
<evidence type="ECO:0000313" key="1">
    <source>
        <dbReference type="EMBL" id="GAA0931599.1"/>
    </source>
</evidence>
<protein>
    <submittedName>
        <fullName evidence="1">Uncharacterized protein</fullName>
    </submittedName>
</protein>
<proteinExistence type="predicted"/>
<sequence>MRQINLYTERLHMIEKCHCPALKGPREAAVSKLTHRVAMASGEPFTRSTLQRGRMIQNVVPFEGEE</sequence>
<gene>
    <name evidence="1" type="ORF">GCM10009560_36750</name>
</gene>
<reference evidence="2" key="1">
    <citation type="journal article" date="2019" name="Int. J. Syst. Evol. Microbiol.">
        <title>The Global Catalogue of Microorganisms (GCM) 10K type strain sequencing project: providing services to taxonomists for standard genome sequencing and annotation.</title>
        <authorList>
            <consortium name="The Broad Institute Genomics Platform"/>
            <consortium name="The Broad Institute Genome Sequencing Center for Infectious Disease"/>
            <person name="Wu L."/>
            <person name="Ma J."/>
        </authorList>
    </citation>
    <scope>NUCLEOTIDE SEQUENCE [LARGE SCALE GENOMIC DNA]</scope>
    <source>
        <strain evidence="2">JCM 11136</strain>
    </source>
</reference>